<sequence>MRYSPAKLPSADVAKTNAMVINDFYGCDFSSGATNIDPRRSPNCENMIRSSPGRVRKRLGFAKTAVYDGRINGRFSLDGTDIIHAGTKLYAGDTLISSAMNDSFSVGKNFDKALYLLDGAHYYKVTHSDNAFTVANVSDSAYVPRIVINKNPDGTGGTTYEDINLMSDKWTESFYVGDKTAAATVFQLSLENLDTTPVTAKILQADGSFVDKVETTDFTVNRTSGTVTFVAAPGKSPLEGADNVYITASKDRSESRSRITNCDTCIVYGETGTRLFVTGDPNFKNRDFWSAQNDFSYFSDLSYSILGEDSERIVGYSIVGDRIAAHKSGTTGAVYVRTGSTVTETDDLGNSVETFAFKTGNVITGHGAIAPHSFVPTDNEPLFLSSTGIFALTASDVTGERYVQSRSFYINPKLLSESNIVDAYACIHKDFYFIAAGAGVYVLDLLQKHYEDGEPYSNYQYECFYLTGIPARVIWDDNGELFFGTADGKVCKFNTDETAPNSYNDTMDGETYTPVGCQWETPDIDGKTFYSSKHFRYMACRLSAFVRTSVNAYAMCSGKWISILTDARTARFFSWEDIDWSKWTWSTDATPKVLGRKLDMRNLDKVRFRFSNGNSEPFGIENIAVEYRETRKYRG</sequence>
<dbReference type="EMBL" id="BK014725">
    <property type="protein sequence ID" value="DAD55472.1"/>
    <property type="molecule type" value="Genomic_DNA"/>
</dbReference>
<name>A0A8D9PDW7_9CAUD</name>
<organism evidence="1">
    <name type="scientific">Myoviridae sp. ctjz83</name>
    <dbReference type="NCBI Taxonomy" id="2826083"/>
    <lineage>
        <taxon>Viruses</taxon>
        <taxon>Duplodnaviria</taxon>
        <taxon>Heunggongvirae</taxon>
        <taxon>Uroviricota</taxon>
        <taxon>Caudoviricetes</taxon>
    </lineage>
</organism>
<proteinExistence type="predicted"/>
<evidence type="ECO:0000313" key="1">
    <source>
        <dbReference type="EMBL" id="DAD55472.1"/>
    </source>
</evidence>
<protein>
    <submittedName>
        <fullName evidence="1">Uncharacterized protein</fullName>
    </submittedName>
</protein>
<accession>A0A8D9PDW7</accession>
<reference evidence="1" key="1">
    <citation type="journal article" date="2021" name="Proc. Natl. Acad. Sci. U.S.A.">
        <title>A Catalog of Tens of Thousands of Viruses from Human Metagenomes Reveals Hidden Associations with Chronic Diseases.</title>
        <authorList>
            <person name="Tisza M.J."/>
            <person name="Buck C.B."/>
        </authorList>
    </citation>
    <scope>NUCLEOTIDE SEQUENCE</scope>
    <source>
        <strain evidence="1">Ctjz83</strain>
    </source>
</reference>